<dbReference type="Gene3D" id="1.10.10.10">
    <property type="entry name" value="Winged helix-like DNA-binding domain superfamily/Winged helix DNA-binding domain"/>
    <property type="match status" value="1"/>
</dbReference>
<evidence type="ECO:0000313" key="9">
    <source>
        <dbReference type="EMBL" id="MCT8328378.1"/>
    </source>
</evidence>
<organism evidence="9 10">
    <name type="scientific">Albidovulum sediminis</name>
    <dbReference type="NCBI Taxonomy" id="3066345"/>
    <lineage>
        <taxon>Bacteria</taxon>
        <taxon>Pseudomonadati</taxon>
        <taxon>Pseudomonadota</taxon>
        <taxon>Alphaproteobacteria</taxon>
        <taxon>Rhodobacterales</taxon>
        <taxon>Paracoccaceae</taxon>
        <taxon>Albidovulum</taxon>
    </lineage>
</organism>
<evidence type="ECO:0000256" key="4">
    <source>
        <dbReference type="ARBA" id="ARBA00023125"/>
    </source>
</evidence>
<evidence type="ECO:0000256" key="3">
    <source>
        <dbReference type="ARBA" id="ARBA00023082"/>
    </source>
</evidence>
<dbReference type="EMBL" id="JAOCQF010000001">
    <property type="protein sequence ID" value="MCT8328378.1"/>
    <property type="molecule type" value="Genomic_DNA"/>
</dbReference>
<keyword evidence="5" id="KW-0804">Transcription</keyword>
<dbReference type="InterPro" id="IPR036388">
    <property type="entry name" value="WH-like_DNA-bd_sf"/>
</dbReference>
<evidence type="ECO:0000259" key="7">
    <source>
        <dbReference type="Pfam" id="PF04542"/>
    </source>
</evidence>
<dbReference type="Pfam" id="PF08281">
    <property type="entry name" value="Sigma70_r4_2"/>
    <property type="match status" value="1"/>
</dbReference>
<dbReference type="InterPro" id="IPR013249">
    <property type="entry name" value="RNA_pol_sigma70_r4_t2"/>
</dbReference>
<dbReference type="Proteomes" id="UP001205601">
    <property type="component" value="Unassembled WGS sequence"/>
</dbReference>
<feature type="region of interest" description="Disordered" evidence="6">
    <location>
        <begin position="1"/>
        <end position="20"/>
    </location>
</feature>
<dbReference type="RefSeq" id="WP_261493811.1">
    <property type="nucleotide sequence ID" value="NZ_JAOCQF010000001.1"/>
</dbReference>
<evidence type="ECO:0000259" key="8">
    <source>
        <dbReference type="Pfam" id="PF08281"/>
    </source>
</evidence>
<dbReference type="Gene3D" id="1.10.1740.10">
    <property type="match status" value="1"/>
</dbReference>
<dbReference type="InterPro" id="IPR039425">
    <property type="entry name" value="RNA_pol_sigma-70-like"/>
</dbReference>
<protein>
    <submittedName>
        <fullName evidence="9">RNA polymerase sigma factor</fullName>
    </submittedName>
</protein>
<keyword evidence="10" id="KW-1185">Reference proteome</keyword>
<sequence length="208" mass="22117">MNEGRGSRVQSAAGRKAREGAGEAASDEVLLALYGAGDPAAARSLADRLAPLAFRVAQRMLGDAAEAEDIAQEAMLRLWRAAPGWQPGGARVSTWLYRVAVNLATDRLRRRRTGPLDEAGEVADGRPGAVSALIEADRAQALGAALMCLPERQRQAVVLRHLEGLANPEIAEIMDVGVEAVESLTARGRRALQAALSGRRDELGYEEG</sequence>
<proteinExistence type="inferred from homology"/>
<dbReference type="NCBIfam" id="NF004113">
    <property type="entry name" value="PRK05602.1"/>
    <property type="match status" value="1"/>
</dbReference>
<dbReference type="NCBIfam" id="NF009176">
    <property type="entry name" value="PRK12524.1"/>
    <property type="match status" value="1"/>
</dbReference>
<dbReference type="InterPro" id="IPR013325">
    <property type="entry name" value="RNA_pol_sigma_r2"/>
</dbReference>
<evidence type="ECO:0000256" key="6">
    <source>
        <dbReference type="SAM" id="MobiDB-lite"/>
    </source>
</evidence>
<comment type="similarity">
    <text evidence="1">Belongs to the sigma-70 factor family. ECF subfamily.</text>
</comment>
<keyword evidence="3" id="KW-0731">Sigma factor</keyword>
<feature type="domain" description="RNA polymerase sigma-70 region 2" evidence="7">
    <location>
        <begin position="46"/>
        <end position="112"/>
    </location>
</feature>
<dbReference type="SUPFAM" id="SSF88659">
    <property type="entry name" value="Sigma3 and sigma4 domains of RNA polymerase sigma factors"/>
    <property type="match status" value="1"/>
</dbReference>
<keyword evidence="2" id="KW-0805">Transcription regulation</keyword>
<keyword evidence="4" id="KW-0238">DNA-binding</keyword>
<dbReference type="InterPro" id="IPR007627">
    <property type="entry name" value="RNA_pol_sigma70_r2"/>
</dbReference>
<dbReference type="NCBIfam" id="TIGR02937">
    <property type="entry name" value="sigma70-ECF"/>
    <property type="match status" value="1"/>
</dbReference>
<dbReference type="Pfam" id="PF04542">
    <property type="entry name" value="Sigma70_r2"/>
    <property type="match status" value="1"/>
</dbReference>
<feature type="domain" description="RNA polymerase sigma factor 70 region 4 type 2" evidence="8">
    <location>
        <begin position="140"/>
        <end position="192"/>
    </location>
</feature>
<dbReference type="CDD" id="cd06171">
    <property type="entry name" value="Sigma70_r4"/>
    <property type="match status" value="1"/>
</dbReference>
<accession>A0ABT2NJX5</accession>
<dbReference type="InterPro" id="IPR013324">
    <property type="entry name" value="RNA_pol_sigma_r3/r4-like"/>
</dbReference>
<dbReference type="PANTHER" id="PTHR43133">
    <property type="entry name" value="RNA POLYMERASE ECF-TYPE SIGMA FACTO"/>
    <property type="match status" value="1"/>
</dbReference>
<evidence type="ECO:0000256" key="5">
    <source>
        <dbReference type="ARBA" id="ARBA00023163"/>
    </source>
</evidence>
<evidence type="ECO:0000256" key="1">
    <source>
        <dbReference type="ARBA" id="ARBA00010641"/>
    </source>
</evidence>
<dbReference type="PANTHER" id="PTHR43133:SF8">
    <property type="entry name" value="RNA POLYMERASE SIGMA FACTOR HI_1459-RELATED"/>
    <property type="match status" value="1"/>
</dbReference>
<comment type="caution">
    <text evidence="9">The sequence shown here is derived from an EMBL/GenBank/DDBJ whole genome shotgun (WGS) entry which is preliminary data.</text>
</comment>
<name>A0ABT2NJX5_9RHOB</name>
<dbReference type="InterPro" id="IPR014284">
    <property type="entry name" value="RNA_pol_sigma-70_dom"/>
</dbReference>
<reference evidence="10" key="1">
    <citation type="submission" date="2023-07" db="EMBL/GenBank/DDBJ databases">
        <title>Defluviimonas sediminis sp. nov., isolated from mangrove sediment.</title>
        <authorList>
            <person name="Liu L."/>
            <person name="Li J."/>
            <person name="Huang Y."/>
            <person name="Pan J."/>
            <person name="Li M."/>
        </authorList>
    </citation>
    <scope>NUCLEOTIDE SEQUENCE [LARGE SCALE GENOMIC DNA]</scope>
    <source>
        <strain evidence="10">FT324</strain>
    </source>
</reference>
<gene>
    <name evidence="9" type="ORF">N5I32_02515</name>
</gene>
<evidence type="ECO:0000256" key="2">
    <source>
        <dbReference type="ARBA" id="ARBA00023015"/>
    </source>
</evidence>
<evidence type="ECO:0000313" key="10">
    <source>
        <dbReference type="Proteomes" id="UP001205601"/>
    </source>
</evidence>
<dbReference type="SUPFAM" id="SSF88946">
    <property type="entry name" value="Sigma2 domain of RNA polymerase sigma factors"/>
    <property type="match status" value="1"/>
</dbReference>